<dbReference type="PANTHER" id="PTHR10434:SF11">
    <property type="entry name" value="1-ACYL-SN-GLYCEROL-3-PHOSPHATE ACYLTRANSFERASE"/>
    <property type="match status" value="1"/>
</dbReference>
<evidence type="ECO:0000256" key="1">
    <source>
        <dbReference type="ARBA" id="ARBA00022679"/>
    </source>
</evidence>
<reference evidence="4 5" key="1">
    <citation type="journal article" date="2017" name="ISME J.">
        <title>Energy and carbon metabolisms in a deep terrestrial subsurface fluid microbial community.</title>
        <authorList>
            <person name="Momper L."/>
            <person name="Jungbluth S.P."/>
            <person name="Lee M.D."/>
            <person name="Amend J.P."/>
        </authorList>
    </citation>
    <scope>NUCLEOTIDE SEQUENCE [LARGE SCALE GENOMIC DNA]</scope>
    <source>
        <strain evidence="4">SURF_29</strain>
    </source>
</reference>
<dbReference type="SMART" id="SM00563">
    <property type="entry name" value="PlsC"/>
    <property type="match status" value="1"/>
</dbReference>
<protein>
    <submittedName>
        <fullName evidence="4">1-acyl-sn-glycerol-3-phosphate acyltransferase</fullName>
    </submittedName>
</protein>
<evidence type="ECO:0000313" key="4">
    <source>
        <dbReference type="EMBL" id="RJO60771.1"/>
    </source>
</evidence>
<dbReference type="GO" id="GO:0006654">
    <property type="term" value="P:phosphatidic acid biosynthetic process"/>
    <property type="evidence" value="ECO:0007669"/>
    <property type="project" value="TreeGrafter"/>
</dbReference>
<dbReference type="AlphaFoldDB" id="A0A419DC96"/>
<evidence type="ECO:0000259" key="3">
    <source>
        <dbReference type="SMART" id="SM00563"/>
    </source>
</evidence>
<dbReference type="InterPro" id="IPR002123">
    <property type="entry name" value="Plipid/glycerol_acylTrfase"/>
</dbReference>
<sequence length="188" mass="21009">MALTRLLRRLYICEVIGRENLPISGPAILASNHASYLDPMILGISYSGNIRWMAKAELWKVPVFRWLIEKLGAFPVKRGKPDREALRTARELLTRKRVLGMFPQGTRVKGEDLGDAFPGVGMIALIENVPVIPIRVRGHDRVFRRGIPRFPAITITVGEPIDLDITGMSKGRASKEAANRIMEAIKTL</sequence>
<dbReference type="EMBL" id="QZJW01000039">
    <property type="protein sequence ID" value="RJO60771.1"/>
    <property type="molecule type" value="Genomic_DNA"/>
</dbReference>
<gene>
    <name evidence="4" type="ORF">C4544_04515</name>
</gene>
<dbReference type="SUPFAM" id="SSF69593">
    <property type="entry name" value="Glycerol-3-phosphate (1)-acyltransferase"/>
    <property type="match status" value="1"/>
</dbReference>
<dbReference type="PANTHER" id="PTHR10434">
    <property type="entry name" value="1-ACYL-SN-GLYCEROL-3-PHOSPHATE ACYLTRANSFERASE"/>
    <property type="match status" value="1"/>
</dbReference>
<dbReference type="Proteomes" id="UP000285655">
    <property type="component" value="Unassembled WGS sequence"/>
</dbReference>
<dbReference type="GO" id="GO:0003841">
    <property type="term" value="F:1-acylglycerol-3-phosphate O-acyltransferase activity"/>
    <property type="evidence" value="ECO:0007669"/>
    <property type="project" value="TreeGrafter"/>
</dbReference>
<feature type="domain" description="Phospholipid/glycerol acyltransferase" evidence="3">
    <location>
        <begin position="27"/>
        <end position="139"/>
    </location>
</feature>
<evidence type="ECO:0000313" key="5">
    <source>
        <dbReference type="Proteomes" id="UP000285655"/>
    </source>
</evidence>
<keyword evidence="2 4" id="KW-0012">Acyltransferase</keyword>
<dbReference type="Pfam" id="PF01553">
    <property type="entry name" value="Acyltransferase"/>
    <property type="match status" value="1"/>
</dbReference>
<evidence type="ECO:0000256" key="2">
    <source>
        <dbReference type="ARBA" id="ARBA00023315"/>
    </source>
</evidence>
<keyword evidence="1 4" id="KW-0808">Transferase</keyword>
<proteinExistence type="predicted"/>
<dbReference type="CDD" id="cd07989">
    <property type="entry name" value="LPLAT_AGPAT-like"/>
    <property type="match status" value="1"/>
</dbReference>
<organism evidence="4 5">
    <name type="scientific">candidate division WS5 bacterium</name>
    <dbReference type="NCBI Taxonomy" id="2093353"/>
    <lineage>
        <taxon>Bacteria</taxon>
        <taxon>candidate division WS5</taxon>
    </lineage>
</organism>
<comment type="caution">
    <text evidence="4">The sequence shown here is derived from an EMBL/GenBank/DDBJ whole genome shotgun (WGS) entry which is preliminary data.</text>
</comment>
<accession>A0A419DC96</accession>
<name>A0A419DC96_9BACT</name>